<keyword evidence="2" id="KW-1185">Reference proteome</keyword>
<dbReference type="EMBL" id="CAJVQB010041933">
    <property type="protein sequence ID" value="CAG8829975.1"/>
    <property type="molecule type" value="Genomic_DNA"/>
</dbReference>
<evidence type="ECO:0000313" key="1">
    <source>
        <dbReference type="EMBL" id="CAG8829975.1"/>
    </source>
</evidence>
<reference evidence="1 2" key="1">
    <citation type="submission" date="2021-06" db="EMBL/GenBank/DDBJ databases">
        <authorList>
            <person name="Kallberg Y."/>
            <person name="Tangrot J."/>
            <person name="Rosling A."/>
        </authorList>
    </citation>
    <scope>NUCLEOTIDE SEQUENCE [LARGE SCALE GENOMIC DNA]</scope>
    <source>
        <strain evidence="1 2">120-4 pot B 10/14</strain>
    </source>
</reference>
<comment type="caution">
    <text evidence="1">The sequence shown here is derived from an EMBL/GenBank/DDBJ whole genome shotgun (WGS) entry which is preliminary data.</text>
</comment>
<name>A0ABN7WET5_GIGMA</name>
<sequence length="89" mass="10812">KKKNFQILYAQDIQMKLKTINTSCVAWQTKWQIREVLIKSLDKWAKKEDKKNKTYLTLEQKHDFLERHMTIYLNLNTNWKIGIITQDVE</sequence>
<evidence type="ECO:0000313" key="2">
    <source>
        <dbReference type="Proteomes" id="UP000789901"/>
    </source>
</evidence>
<accession>A0ABN7WET5</accession>
<dbReference type="Proteomes" id="UP000789901">
    <property type="component" value="Unassembled WGS sequence"/>
</dbReference>
<feature type="non-terminal residue" evidence="1">
    <location>
        <position position="1"/>
    </location>
</feature>
<proteinExistence type="predicted"/>
<organism evidence="1 2">
    <name type="scientific">Gigaspora margarita</name>
    <dbReference type="NCBI Taxonomy" id="4874"/>
    <lineage>
        <taxon>Eukaryota</taxon>
        <taxon>Fungi</taxon>
        <taxon>Fungi incertae sedis</taxon>
        <taxon>Mucoromycota</taxon>
        <taxon>Glomeromycotina</taxon>
        <taxon>Glomeromycetes</taxon>
        <taxon>Diversisporales</taxon>
        <taxon>Gigasporaceae</taxon>
        <taxon>Gigaspora</taxon>
    </lineage>
</organism>
<gene>
    <name evidence="1" type="ORF">GMARGA_LOCUS30153</name>
</gene>
<protein>
    <submittedName>
        <fullName evidence="1">24916_t:CDS:1</fullName>
    </submittedName>
</protein>